<comment type="caution">
    <text evidence="2">The sequence shown here is derived from an EMBL/GenBank/DDBJ whole genome shotgun (WGS) entry which is preliminary data.</text>
</comment>
<keyword evidence="1" id="KW-0812">Transmembrane</keyword>
<keyword evidence="1" id="KW-1133">Transmembrane helix</keyword>
<dbReference type="Proteomes" id="UP001589867">
    <property type="component" value="Unassembled WGS sequence"/>
</dbReference>
<reference evidence="2 3" key="1">
    <citation type="submission" date="2024-09" db="EMBL/GenBank/DDBJ databases">
        <authorList>
            <person name="Sun Q."/>
            <person name="Mori K."/>
        </authorList>
    </citation>
    <scope>NUCLEOTIDE SEQUENCE [LARGE SCALE GENOMIC DNA]</scope>
    <source>
        <strain evidence="2 3">TBRC 3947</strain>
    </source>
</reference>
<dbReference type="SUPFAM" id="SSF53649">
    <property type="entry name" value="Alkaline phosphatase-like"/>
    <property type="match status" value="1"/>
</dbReference>
<feature type="transmembrane region" description="Helical" evidence="1">
    <location>
        <begin position="107"/>
        <end position="130"/>
    </location>
</feature>
<protein>
    <submittedName>
        <fullName evidence="2">Sulfatase</fullName>
    </submittedName>
</protein>
<gene>
    <name evidence="2" type="ORF">ACFFIA_09390</name>
</gene>
<name>A0ABV6LZK1_9ACTN</name>
<proteinExistence type="predicted"/>
<accession>A0ABV6LZK1</accession>
<keyword evidence="1" id="KW-0472">Membrane</keyword>
<dbReference type="Gene3D" id="3.40.720.10">
    <property type="entry name" value="Alkaline Phosphatase, subunit A"/>
    <property type="match status" value="1"/>
</dbReference>
<dbReference type="EMBL" id="JBHLUH010000011">
    <property type="protein sequence ID" value="MFC0527873.1"/>
    <property type="molecule type" value="Genomic_DNA"/>
</dbReference>
<evidence type="ECO:0000313" key="3">
    <source>
        <dbReference type="Proteomes" id="UP001589867"/>
    </source>
</evidence>
<keyword evidence="3" id="KW-1185">Reference proteome</keyword>
<dbReference type="InterPro" id="IPR017850">
    <property type="entry name" value="Alkaline_phosphatase_core_sf"/>
</dbReference>
<feature type="transmembrane region" description="Helical" evidence="1">
    <location>
        <begin position="54"/>
        <end position="78"/>
    </location>
</feature>
<feature type="transmembrane region" description="Helical" evidence="1">
    <location>
        <begin position="142"/>
        <end position="165"/>
    </location>
</feature>
<dbReference type="RefSeq" id="WP_377248634.1">
    <property type="nucleotide sequence ID" value="NZ_JBHLUH010000011.1"/>
</dbReference>
<evidence type="ECO:0000256" key="1">
    <source>
        <dbReference type="SAM" id="Phobius"/>
    </source>
</evidence>
<organism evidence="2 3">
    <name type="scientific">Phytohabitans kaempferiae</name>
    <dbReference type="NCBI Taxonomy" id="1620943"/>
    <lineage>
        <taxon>Bacteria</taxon>
        <taxon>Bacillati</taxon>
        <taxon>Actinomycetota</taxon>
        <taxon>Actinomycetes</taxon>
        <taxon>Micromonosporales</taxon>
        <taxon>Micromonosporaceae</taxon>
    </lineage>
</organism>
<sequence length="527" mass="57247">MVTALAWLLVLAALLLPNELARVTPWTFLRIPVEAILGVAVLLALPARPRRLVAILGGAGLGLATILKVVDIGFFTVLDRPFDPVFDGSLFDPAVVFLTQSVGRAGAIGAVIGAVLLVVAVVVLMTFAVLRLTRQVVAHERTATRATAALVLAWFSCAALGAHVVPSAPIAASDTAMLVKGHAVQTRASLRDQRAFEALAAVDAFRDTPGDQLLTALRGKDVLLTFIESYGRDAIEDPLYAAKVGAVLDDGNRRLAAAGYDSRSAFLTSPTAGGGSWLAHATLNSGLWVNNQQRYRTLVSSDRLTLTSAFRRADWRTIGVKPGVTQAWPEGRFYGYDRVYDAYNVGYQGPPFPLATMPDQYTLTAFERLEHSTPGRAPVMADIALTSSHAPWAPLPHLIDWNDVGDGSVFGPMATAGESPEEVWRDRDKARDAYRRTIEYSLSTVVSYVERYGDDDMVLILLGDHQPAPFITGDGATHDVPITIVSRDRAVLDRVAAWQWREGIKPDPGAPVWRMDMFRDRFLSTFS</sequence>
<evidence type="ECO:0000313" key="2">
    <source>
        <dbReference type="EMBL" id="MFC0527873.1"/>
    </source>
</evidence>
<feature type="transmembrane region" description="Helical" evidence="1">
    <location>
        <begin position="31"/>
        <end position="47"/>
    </location>
</feature>